<dbReference type="Proteomes" id="UP001610335">
    <property type="component" value="Unassembled WGS sequence"/>
</dbReference>
<name>A0ABR4IGH1_9EURO</name>
<dbReference type="EMBL" id="JBFXLS010000028">
    <property type="protein sequence ID" value="KAL2826866.1"/>
    <property type="molecule type" value="Genomic_DNA"/>
</dbReference>
<dbReference type="PRINTS" id="PR00420">
    <property type="entry name" value="RNGMNOXGNASE"/>
</dbReference>
<keyword evidence="5" id="KW-0503">Monooxygenase</keyword>
<evidence type="ECO:0000256" key="3">
    <source>
        <dbReference type="ARBA" id="ARBA00022827"/>
    </source>
</evidence>
<organism evidence="7 8">
    <name type="scientific">Aspergillus cavernicola</name>
    <dbReference type="NCBI Taxonomy" id="176166"/>
    <lineage>
        <taxon>Eukaryota</taxon>
        <taxon>Fungi</taxon>
        <taxon>Dikarya</taxon>
        <taxon>Ascomycota</taxon>
        <taxon>Pezizomycotina</taxon>
        <taxon>Eurotiomycetes</taxon>
        <taxon>Eurotiomycetidae</taxon>
        <taxon>Eurotiales</taxon>
        <taxon>Aspergillaceae</taxon>
        <taxon>Aspergillus</taxon>
        <taxon>Aspergillus subgen. Nidulantes</taxon>
    </lineage>
</organism>
<dbReference type="PANTHER" id="PTHR13789">
    <property type="entry name" value="MONOOXYGENASE"/>
    <property type="match status" value="1"/>
</dbReference>
<dbReference type="SUPFAM" id="SSF51905">
    <property type="entry name" value="FAD/NAD(P)-binding domain"/>
    <property type="match status" value="1"/>
</dbReference>
<feature type="domain" description="FAD-binding" evidence="6">
    <location>
        <begin position="6"/>
        <end position="170"/>
    </location>
</feature>
<evidence type="ECO:0000256" key="4">
    <source>
        <dbReference type="ARBA" id="ARBA00023002"/>
    </source>
</evidence>
<keyword evidence="4" id="KW-0560">Oxidoreductase</keyword>
<proteinExistence type="inferred from homology"/>
<dbReference type="Gene3D" id="3.50.50.60">
    <property type="entry name" value="FAD/NAD(P)-binding domain"/>
    <property type="match status" value="1"/>
</dbReference>
<evidence type="ECO:0000256" key="2">
    <source>
        <dbReference type="ARBA" id="ARBA00022630"/>
    </source>
</evidence>
<keyword evidence="2" id="KW-0285">Flavoprotein</keyword>
<keyword evidence="8" id="KW-1185">Reference proteome</keyword>
<dbReference type="InterPro" id="IPR002938">
    <property type="entry name" value="FAD-bd"/>
</dbReference>
<dbReference type="InterPro" id="IPR050493">
    <property type="entry name" value="FAD-dep_Monooxygenase_BioMet"/>
</dbReference>
<gene>
    <name evidence="7" type="ORF">BDW59DRAFT_144860</name>
</gene>
<dbReference type="PANTHER" id="PTHR13789:SF309">
    <property type="entry name" value="PUTATIVE (AFU_ORTHOLOGUE AFUA_6G14510)-RELATED"/>
    <property type="match status" value="1"/>
</dbReference>
<evidence type="ECO:0000259" key="6">
    <source>
        <dbReference type="Pfam" id="PF01494"/>
    </source>
</evidence>
<evidence type="ECO:0000256" key="5">
    <source>
        <dbReference type="ARBA" id="ARBA00023033"/>
    </source>
</evidence>
<dbReference type="InterPro" id="IPR036188">
    <property type="entry name" value="FAD/NAD-bd_sf"/>
</dbReference>
<evidence type="ECO:0000313" key="8">
    <source>
        <dbReference type="Proteomes" id="UP001610335"/>
    </source>
</evidence>
<comment type="caution">
    <text evidence="7">The sequence shown here is derived from an EMBL/GenBank/DDBJ whole genome shotgun (WGS) entry which is preliminary data.</text>
</comment>
<evidence type="ECO:0000313" key="7">
    <source>
        <dbReference type="EMBL" id="KAL2826866.1"/>
    </source>
</evidence>
<protein>
    <recommendedName>
        <fullName evidence="6">FAD-binding domain-containing protein</fullName>
    </recommendedName>
</protein>
<reference evidence="7 8" key="1">
    <citation type="submission" date="2024-07" db="EMBL/GenBank/DDBJ databases">
        <title>Section-level genome sequencing and comparative genomics of Aspergillus sections Usti and Cavernicolus.</title>
        <authorList>
            <consortium name="Lawrence Berkeley National Laboratory"/>
            <person name="Nybo J.L."/>
            <person name="Vesth T.C."/>
            <person name="Theobald S."/>
            <person name="Frisvad J.C."/>
            <person name="Larsen T.O."/>
            <person name="Kjaerboelling I."/>
            <person name="Rothschild-Mancinelli K."/>
            <person name="Lyhne E.K."/>
            <person name="Kogle M.E."/>
            <person name="Barry K."/>
            <person name="Clum A."/>
            <person name="Na H."/>
            <person name="Ledsgaard L."/>
            <person name="Lin J."/>
            <person name="Lipzen A."/>
            <person name="Kuo A."/>
            <person name="Riley R."/>
            <person name="Mondo S."/>
            <person name="LaButti K."/>
            <person name="Haridas S."/>
            <person name="Pangalinan J."/>
            <person name="Salamov A.A."/>
            <person name="Simmons B.A."/>
            <person name="Magnuson J.K."/>
            <person name="Chen J."/>
            <person name="Drula E."/>
            <person name="Henrissat B."/>
            <person name="Wiebenga A."/>
            <person name="Lubbers R.J."/>
            <person name="Gomes A.C."/>
            <person name="Makela M.R."/>
            <person name="Stajich J."/>
            <person name="Grigoriev I.V."/>
            <person name="Mortensen U.H."/>
            <person name="De vries R.P."/>
            <person name="Baker S.E."/>
            <person name="Andersen M.R."/>
        </authorList>
    </citation>
    <scope>NUCLEOTIDE SEQUENCE [LARGE SCALE GENOMIC DNA]</scope>
    <source>
        <strain evidence="7 8">CBS 600.67</strain>
    </source>
</reference>
<evidence type="ECO:0000256" key="1">
    <source>
        <dbReference type="ARBA" id="ARBA00007992"/>
    </source>
</evidence>
<sequence>MGDLNKVLIIGGGPTGIAAALLLKQNNHLTPVVYDASTKPTTLGGAIGIPPNGLRLLKRLGIYEELVSRGSSAEDITVHSVQGSVMGRTNMVSWSKNKTGFGLLKIKRADLMDVFCKAARRSGIQIHYGKNLVGIKESNQQITASFSDGTSDTADFLLGCDGIPSSVRKLYVDPEIQPEYTGISDFYSLVPAGERPTAGPLKGLHATFTMEGMFAITTCTESSDEHYWFLSYGVDPPVSVVKRTGGTNSNKSMSTSSNPYCMAFCKNVKGEWGSLLRGFVGESKEVKFHPIFSLPLGGVWYKARCLLLGDAAHAVSPHASQGVSMALENDFSFLSST</sequence>
<comment type="similarity">
    <text evidence="1">Belongs to the paxM FAD-dependent monooxygenase family.</text>
</comment>
<accession>A0ABR4IGH1</accession>
<dbReference type="Pfam" id="PF01494">
    <property type="entry name" value="FAD_binding_3"/>
    <property type="match status" value="1"/>
</dbReference>
<keyword evidence="3" id="KW-0274">FAD</keyword>